<keyword evidence="2" id="KW-1185">Reference proteome</keyword>
<organism evidence="1 2">
    <name type="scientific">Strongylus vulgaris</name>
    <name type="common">Blood worm</name>
    <dbReference type="NCBI Taxonomy" id="40348"/>
    <lineage>
        <taxon>Eukaryota</taxon>
        <taxon>Metazoa</taxon>
        <taxon>Ecdysozoa</taxon>
        <taxon>Nematoda</taxon>
        <taxon>Chromadorea</taxon>
        <taxon>Rhabditida</taxon>
        <taxon>Rhabditina</taxon>
        <taxon>Rhabditomorpha</taxon>
        <taxon>Strongyloidea</taxon>
        <taxon>Strongylidae</taxon>
        <taxon>Strongylus</taxon>
    </lineage>
</organism>
<dbReference type="AlphaFoldDB" id="A0A3P7J0U7"/>
<proteinExistence type="predicted"/>
<evidence type="ECO:0000313" key="1">
    <source>
        <dbReference type="EMBL" id="VDM78761.1"/>
    </source>
</evidence>
<reference evidence="1 2" key="1">
    <citation type="submission" date="2018-11" db="EMBL/GenBank/DDBJ databases">
        <authorList>
            <consortium name="Pathogen Informatics"/>
        </authorList>
    </citation>
    <scope>NUCLEOTIDE SEQUENCE [LARGE SCALE GENOMIC DNA]</scope>
</reference>
<protein>
    <submittedName>
        <fullName evidence="1">Uncharacterized protein</fullName>
    </submittedName>
</protein>
<dbReference type="Proteomes" id="UP000270094">
    <property type="component" value="Unassembled WGS sequence"/>
</dbReference>
<evidence type="ECO:0000313" key="2">
    <source>
        <dbReference type="Proteomes" id="UP000270094"/>
    </source>
</evidence>
<dbReference type="EMBL" id="UYYB01102852">
    <property type="protein sequence ID" value="VDM78761.1"/>
    <property type="molecule type" value="Genomic_DNA"/>
</dbReference>
<accession>A0A3P7J0U7</accession>
<sequence>MSAMALDSSLCSKRHCTSLRVVRLPRVRRDYCIDRARYRYSIACPGADNWCWRPLLLNAVANAFNVSQ</sequence>
<gene>
    <name evidence="1" type="ORF">SVUK_LOCUS13759</name>
</gene>
<name>A0A3P7J0U7_STRVU</name>